<reference evidence="2" key="1">
    <citation type="journal article" date="2021" name="IMA Fungus">
        <title>Genomic characterization of three marine fungi, including Emericellopsis atlantica sp. nov. with signatures of a generalist lifestyle and marine biomass degradation.</title>
        <authorList>
            <person name="Hagestad O.C."/>
            <person name="Hou L."/>
            <person name="Andersen J.H."/>
            <person name="Hansen E.H."/>
            <person name="Altermark B."/>
            <person name="Li C."/>
            <person name="Kuhnert E."/>
            <person name="Cox R.J."/>
            <person name="Crous P.W."/>
            <person name="Spatafora J.W."/>
            <person name="Lail K."/>
            <person name="Amirebrahimi M."/>
            <person name="Lipzen A."/>
            <person name="Pangilinan J."/>
            <person name="Andreopoulos W."/>
            <person name="Hayes R.D."/>
            <person name="Ng V."/>
            <person name="Grigoriev I.V."/>
            <person name="Jackson S.A."/>
            <person name="Sutton T.D.S."/>
            <person name="Dobson A.D.W."/>
            <person name="Rama T."/>
        </authorList>
    </citation>
    <scope>NUCLEOTIDE SEQUENCE</scope>
    <source>
        <strain evidence="2">TRa3180A</strain>
    </source>
</reference>
<evidence type="ECO:0000313" key="2">
    <source>
        <dbReference type="EMBL" id="KAG9245753.1"/>
    </source>
</evidence>
<feature type="compositionally biased region" description="Basic residues" evidence="1">
    <location>
        <begin position="142"/>
        <end position="154"/>
    </location>
</feature>
<gene>
    <name evidence="2" type="ORF">BJ878DRAFT_500108</name>
</gene>
<evidence type="ECO:0000256" key="1">
    <source>
        <dbReference type="SAM" id="MobiDB-lite"/>
    </source>
</evidence>
<keyword evidence="3" id="KW-1185">Reference proteome</keyword>
<accession>A0A9P7Z541</accession>
<sequence length="361" mass="40956">MADSIEEKPAGSDTVACSHAHSIADTGIDMDALAGSSQRKANVFRDPLLHRSKPILQSENQMRSEEEMIEIRKRVLTFDPNVLITQEEEFQNNPITFAPSPKPNGFKSSLFYLFRSKATNKDTGTSDDEKCVGMRVIEGGAKKKRKNHRSKKKPSKAEQVVELTPEEKVFRQGLAEEHLSLIKRFDSGEYNMRELMARLNFVDLEIHWLWLQKTSVKRGYYRTDFMDPVFMQLSEQNAEFAVEYDKLLKRKGVKVEREFVITSEPRTKENEEPINTSTVSMGIPGTNSYREVTNNYKNFQPIPRKAADVPTHPFKEDKAFIAKDILGSVVGGKAAKLVTDRIFKAGEKAAEEGSIVDDLDF</sequence>
<dbReference type="EMBL" id="MU253832">
    <property type="protein sequence ID" value="KAG9245753.1"/>
    <property type="molecule type" value="Genomic_DNA"/>
</dbReference>
<dbReference type="Proteomes" id="UP000887226">
    <property type="component" value="Unassembled WGS sequence"/>
</dbReference>
<dbReference type="AlphaFoldDB" id="A0A9P7Z541"/>
<name>A0A9P7Z541_9HELO</name>
<comment type="caution">
    <text evidence="2">The sequence shown here is derived from an EMBL/GenBank/DDBJ whole genome shotgun (WGS) entry which is preliminary data.</text>
</comment>
<feature type="region of interest" description="Disordered" evidence="1">
    <location>
        <begin position="139"/>
        <end position="159"/>
    </location>
</feature>
<evidence type="ECO:0000313" key="3">
    <source>
        <dbReference type="Proteomes" id="UP000887226"/>
    </source>
</evidence>
<organism evidence="2 3">
    <name type="scientific">Calycina marina</name>
    <dbReference type="NCBI Taxonomy" id="1763456"/>
    <lineage>
        <taxon>Eukaryota</taxon>
        <taxon>Fungi</taxon>
        <taxon>Dikarya</taxon>
        <taxon>Ascomycota</taxon>
        <taxon>Pezizomycotina</taxon>
        <taxon>Leotiomycetes</taxon>
        <taxon>Helotiales</taxon>
        <taxon>Pezizellaceae</taxon>
        <taxon>Calycina</taxon>
    </lineage>
</organism>
<proteinExistence type="predicted"/>
<protein>
    <submittedName>
        <fullName evidence="2">Uncharacterized protein</fullName>
    </submittedName>
</protein>